<dbReference type="RefSeq" id="WP_238053645.1">
    <property type="nucleotide sequence ID" value="NZ_JAKNGE010000019.1"/>
</dbReference>
<dbReference type="EMBL" id="JAKNGE010000019">
    <property type="protein sequence ID" value="MCG4746856.1"/>
    <property type="molecule type" value="Genomic_DNA"/>
</dbReference>
<organism evidence="1 2">
    <name type="scientific">Enterocloster aldenensis</name>
    <dbReference type="NCBI Taxonomy" id="358742"/>
    <lineage>
        <taxon>Bacteria</taxon>
        <taxon>Bacillati</taxon>
        <taxon>Bacillota</taxon>
        <taxon>Clostridia</taxon>
        <taxon>Lachnospirales</taxon>
        <taxon>Lachnospiraceae</taxon>
        <taxon>Enterocloster</taxon>
    </lineage>
</organism>
<name>A0AAW5BRM7_9FIRM</name>
<comment type="caution">
    <text evidence="1">The sequence shown here is derived from an EMBL/GenBank/DDBJ whole genome shotgun (WGS) entry which is preliminary data.</text>
</comment>
<dbReference type="Pfam" id="PF13644">
    <property type="entry name" value="DKNYY"/>
    <property type="match status" value="1"/>
</dbReference>
<evidence type="ECO:0000313" key="2">
    <source>
        <dbReference type="Proteomes" id="UP001299608"/>
    </source>
</evidence>
<proteinExistence type="predicted"/>
<dbReference type="InterPro" id="IPR027375">
    <property type="entry name" value="DKNYY"/>
</dbReference>
<sequence length="303" mass="34459">MEVFGKPDAVSTMRSGGKPLILKYHDIELHFDRKAPHGLYLIYSDNEIELSVTAEHEETLQPITNTEPVDNEFFLRDGAVYFSGLYENSLLKGVEPKDFCCWHYWGKSSTACFLGGIRLRGADPASLRVLNYAYAMDKTAVYTTSGRIPDVELAAFQVLDNGQNDSGAPQGYTKDGRQVYFHNGDGKVKIIKGAEVSSFRSLGDTYFARDEKRIYAYGKQLSKAELTSWELLGHWYSRDAKRVYYLNREIKGADRDSFTVCTPVDAAPLVDHLARDKDHFYQNDEIMEETLWLEQLSKMTQEP</sequence>
<gene>
    <name evidence="1" type="ORF">L0N08_15640</name>
</gene>
<accession>A0AAW5BRM7</accession>
<reference evidence="1" key="1">
    <citation type="submission" date="2022-01" db="EMBL/GenBank/DDBJ databases">
        <title>Collection of gut derived symbiotic bacterial strains cultured from healthy donors.</title>
        <authorList>
            <person name="Lin H."/>
            <person name="Kohout C."/>
            <person name="Waligurski E."/>
            <person name="Pamer E.G."/>
        </authorList>
    </citation>
    <scope>NUCLEOTIDE SEQUENCE</scope>
    <source>
        <strain evidence="1">DFI.6.55</strain>
    </source>
</reference>
<evidence type="ECO:0000313" key="1">
    <source>
        <dbReference type="EMBL" id="MCG4746856.1"/>
    </source>
</evidence>
<dbReference type="Proteomes" id="UP001299608">
    <property type="component" value="Unassembled WGS sequence"/>
</dbReference>
<dbReference type="AlphaFoldDB" id="A0AAW5BRM7"/>
<protein>
    <submittedName>
        <fullName evidence="1">DKNYY domain-containing protein</fullName>
    </submittedName>
</protein>